<dbReference type="AlphaFoldDB" id="A0AAN3VX35"/>
<evidence type="ECO:0000313" key="2">
    <source>
        <dbReference type="Proteomes" id="UP000003120"/>
    </source>
</evidence>
<sequence length="144" mass="16903">MDVTYPAIITKEEGLFYICFPDVVLNEDDKGQEYILYSTYGESLEHAIEMGKEWLTLALEEYEEEKKEFPKPSSIEEIKKNIKNNQEVVYLTMNYEYEKSLIRVSYVKKTLTIPNHLNILAQNKNINFSQVLQKALKKELGIRD</sequence>
<dbReference type="EMBL" id="ALKK01000011">
    <property type="protein sequence ID" value="EJU18767.1"/>
    <property type="molecule type" value="Genomic_DNA"/>
</dbReference>
<evidence type="ECO:0008006" key="3">
    <source>
        <dbReference type="Google" id="ProtNLM"/>
    </source>
</evidence>
<evidence type="ECO:0000313" key="1">
    <source>
        <dbReference type="EMBL" id="EJU18767.1"/>
    </source>
</evidence>
<organism evidence="1 2">
    <name type="scientific">Fusobacterium necrophorum subsp. funduliforme Fnf 1007</name>
    <dbReference type="NCBI Taxonomy" id="1161424"/>
    <lineage>
        <taxon>Bacteria</taxon>
        <taxon>Fusobacteriati</taxon>
        <taxon>Fusobacteriota</taxon>
        <taxon>Fusobacteriia</taxon>
        <taxon>Fusobacteriales</taxon>
        <taxon>Fusobacteriaceae</taxon>
        <taxon>Fusobacterium</taxon>
    </lineage>
</organism>
<comment type="caution">
    <text evidence="1">The sequence shown here is derived from an EMBL/GenBank/DDBJ whole genome shotgun (WGS) entry which is preliminary data.</text>
</comment>
<reference evidence="1 2" key="1">
    <citation type="submission" date="2012-07" db="EMBL/GenBank/DDBJ databases">
        <authorList>
            <person name="Durkin A.S."/>
            <person name="McCorrison J."/>
            <person name="Torralba M."/>
            <person name="Gillis M."/>
            <person name="Methe B."/>
            <person name="Sutton G."/>
            <person name="Nelson K.E."/>
        </authorList>
    </citation>
    <scope>NUCLEOTIDE SEQUENCE [LARGE SCALE GENOMIC DNA]</scope>
    <source>
        <strain evidence="1 2">Fnf 1007</strain>
    </source>
</reference>
<dbReference type="RefSeq" id="WP_005960379.1">
    <property type="nucleotide sequence ID" value="NZ_ALKK01000011.1"/>
</dbReference>
<proteinExistence type="predicted"/>
<dbReference type="SUPFAM" id="SSF143100">
    <property type="entry name" value="TTHA1013/TTHA0281-like"/>
    <property type="match status" value="1"/>
</dbReference>
<gene>
    <name evidence="1" type="ORF">HMPREF1127_1070</name>
</gene>
<dbReference type="InterPro" id="IPR035069">
    <property type="entry name" value="TTHA1013/TTHA0281-like"/>
</dbReference>
<name>A0AAN3VX35_9FUSO</name>
<accession>A0AAN3VX35</accession>
<protein>
    <recommendedName>
        <fullName evidence="3">Antitoxin HicB</fullName>
    </recommendedName>
</protein>
<dbReference type="Proteomes" id="UP000003120">
    <property type="component" value="Unassembled WGS sequence"/>
</dbReference>
<dbReference type="GeneID" id="75075241"/>
<dbReference type="Gene3D" id="3.30.160.250">
    <property type="match status" value="1"/>
</dbReference>